<dbReference type="AlphaFoldDB" id="A0A370T977"/>
<dbReference type="GeneID" id="43603251"/>
<dbReference type="EMBL" id="NPIC01000016">
    <property type="protein sequence ID" value="RDL30124.1"/>
    <property type="molecule type" value="Genomic_DNA"/>
</dbReference>
<organism evidence="1 2">
    <name type="scientific">Venustampulla echinocandica</name>
    <dbReference type="NCBI Taxonomy" id="2656787"/>
    <lineage>
        <taxon>Eukaryota</taxon>
        <taxon>Fungi</taxon>
        <taxon>Dikarya</taxon>
        <taxon>Ascomycota</taxon>
        <taxon>Pezizomycotina</taxon>
        <taxon>Leotiomycetes</taxon>
        <taxon>Helotiales</taxon>
        <taxon>Pleuroascaceae</taxon>
        <taxon>Venustampulla</taxon>
    </lineage>
</organism>
<name>A0A370T977_9HELO</name>
<dbReference type="OrthoDB" id="3550127at2759"/>
<dbReference type="RefSeq" id="XP_031864732.1">
    <property type="nucleotide sequence ID" value="XM_032019025.1"/>
</dbReference>
<evidence type="ECO:0000313" key="2">
    <source>
        <dbReference type="Proteomes" id="UP000254866"/>
    </source>
</evidence>
<evidence type="ECO:0000313" key="1">
    <source>
        <dbReference type="EMBL" id="RDL30124.1"/>
    </source>
</evidence>
<keyword evidence="2" id="KW-1185">Reference proteome</keyword>
<proteinExistence type="predicted"/>
<protein>
    <submittedName>
        <fullName evidence="1">Uncharacterized protein</fullName>
    </submittedName>
</protein>
<comment type="caution">
    <text evidence="1">The sequence shown here is derived from an EMBL/GenBank/DDBJ whole genome shotgun (WGS) entry which is preliminary data.</text>
</comment>
<accession>A0A370T977</accession>
<dbReference type="Proteomes" id="UP000254866">
    <property type="component" value="Unassembled WGS sequence"/>
</dbReference>
<reference evidence="1 2" key="1">
    <citation type="journal article" date="2018" name="IMA Fungus">
        <title>IMA Genome-F 9: Draft genome sequence of Annulohypoxylon stygium, Aspergillus mulundensis, Berkeleyomyces basicola (syn. Thielaviopsis basicola), Ceratocystis smalleyi, two Cercospora beticola strains, Coleophoma cylindrospora, Fusarium fracticaudum, Phialophora cf. hyalina, and Morchella septimelata.</title>
        <authorList>
            <person name="Wingfield B.D."/>
            <person name="Bills G.F."/>
            <person name="Dong Y."/>
            <person name="Huang W."/>
            <person name="Nel W.J."/>
            <person name="Swalarsk-Parry B.S."/>
            <person name="Vaghefi N."/>
            <person name="Wilken P.M."/>
            <person name="An Z."/>
            <person name="de Beer Z.W."/>
            <person name="De Vos L."/>
            <person name="Chen L."/>
            <person name="Duong T.A."/>
            <person name="Gao Y."/>
            <person name="Hammerbacher A."/>
            <person name="Kikkert J.R."/>
            <person name="Li Y."/>
            <person name="Li H."/>
            <person name="Li K."/>
            <person name="Li Q."/>
            <person name="Liu X."/>
            <person name="Ma X."/>
            <person name="Naidoo K."/>
            <person name="Pethybridge S.J."/>
            <person name="Sun J."/>
            <person name="Steenkamp E.T."/>
            <person name="van der Nest M.A."/>
            <person name="van Wyk S."/>
            <person name="Wingfield M.J."/>
            <person name="Xiong C."/>
            <person name="Yue Q."/>
            <person name="Zhang X."/>
        </authorList>
    </citation>
    <scope>NUCLEOTIDE SEQUENCE [LARGE SCALE GENOMIC DNA]</scope>
    <source>
        <strain evidence="1 2">BP 5553</strain>
    </source>
</reference>
<gene>
    <name evidence="1" type="ORF">BP5553_10402</name>
</gene>
<sequence>MTATPAVTTFTDTAGDHVLGVVVILLSPDLAGRMNEFIHRRTECPAGHNFGQVLGSNSKFRARADGLGAAICGVQGIVANAAPGTAFVDFLVVRPGALQWNEADVIRAMNVAVQFTRRLRASPTARPGDGCHVRPGLGRLTKHQVLVTTGDFG</sequence>